<proteinExistence type="predicted"/>
<name>A0A7W3MVN8_9ACTN</name>
<dbReference type="RefSeq" id="WP_182704693.1">
    <property type="nucleotide sequence ID" value="NZ_JACJII010000001.1"/>
</dbReference>
<dbReference type="AlphaFoldDB" id="A0A7W3MVN8"/>
<dbReference type="Proteomes" id="UP000539313">
    <property type="component" value="Unassembled WGS sequence"/>
</dbReference>
<accession>A0A7W3MVN8</accession>
<reference evidence="1 2" key="1">
    <citation type="submission" date="2020-08" db="EMBL/GenBank/DDBJ databases">
        <title>Sequencing the genomes of 1000 actinobacteria strains.</title>
        <authorList>
            <person name="Klenk H.-P."/>
        </authorList>
    </citation>
    <scope>NUCLEOTIDE SEQUENCE [LARGE SCALE GENOMIC DNA]</scope>
    <source>
        <strain evidence="1 2">DSM 45823</strain>
    </source>
</reference>
<evidence type="ECO:0000313" key="2">
    <source>
        <dbReference type="Proteomes" id="UP000539313"/>
    </source>
</evidence>
<protein>
    <submittedName>
        <fullName evidence="1">Tetratricopeptide (TPR) repeat protein</fullName>
    </submittedName>
</protein>
<organism evidence="1 2">
    <name type="scientific">Thermomonospora cellulosilytica</name>
    <dbReference type="NCBI Taxonomy" id="1411118"/>
    <lineage>
        <taxon>Bacteria</taxon>
        <taxon>Bacillati</taxon>
        <taxon>Actinomycetota</taxon>
        <taxon>Actinomycetes</taxon>
        <taxon>Streptosporangiales</taxon>
        <taxon>Thermomonosporaceae</taxon>
        <taxon>Thermomonospora</taxon>
    </lineage>
</organism>
<keyword evidence="2" id="KW-1185">Reference proteome</keyword>
<evidence type="ECO:0000313" key="1">
    <source>
        <dbReference type="EMBL" id="MBA9002755.1"/>
    </source>
</evidence>
<gene>
    <name evidence="1" type="ORF">HNR21_001637</name>
</gene>
<comment type="caution">
    <text evidence="1">The sequence shown here is derived from an EMBL/GenBank/DDBJ whole genome shotgun (WGS) entry which is preliminary data.</text>
</comment>
<sequence>MSDGTGAPSLMRTATRRRRALAHLSPIFDLHLYRARNPSGVDWAAYDLIALVQLTVDAVAVSSGLDGNLGTPRTVVLAEMTRAAGAMAPDRPVEEHRHVAAHVLDHLLRHDESSPYFAVEYADPADGWKTRTQQVRVLYETLAADGESLQVNVDNTAVALLLIATNRSLEDEHEAVIAVMRAQAESGRLDAAIQSAEDAVTLSRTYAANVRRMLGEAERDVTRVDYVSVLRPELAAATAHLERRIRIDGSFLRHLEMLRADASEEQDPAAVRQLSMATSRLGEAVRTLAELQTDVIGAAPRWRNAQAAQAFTALPISAVDPTRDVLSAVLSDAPLPPGADLSPPLAGRLLDVAGLADRFVAPRRPVVEELGAPICDEPLAGVDGLYEQFPERFHDTAYVIRSRKVTPGTKARLSELMADVDALFSHPDSELVGGLAALAGSPEVARLRLRLLLALEAMMLWRPDGRPRDGDDWWAVDDGTRRSLPDLDLPDLLVHRRGDRHDLPR</sequence>
<dbReference type="EMBL" id="JACJII010000001">
    <property type="protein sequence ID" value="MBA9002755.1"/>
    <property type="molecule type" value="Genomic_DNA"/>
</dbReference>